<dbReference type="Proteomes" id="UP000053899">
    <property type="component" value="Unassembled WGS sequence"/>
</dbReference>
<feature type="transmembrane region" description="Helical" evidence="1">
    <location>
        <begin position="212"/>
        <end position="232"/>
    </location>
</feature>
<sequence length="251" mass="26937">MFKSQPQLFFMAHMALMGFMFFAFGMLLGIQKIGPIVVLILMPSLNAGWVACNAALSIGQPVSPLTLLAPLRSASRSKLLVLGCLHAVASIAMLVVADLIDPDFHQHWGAALREQPATDDTLSEAAFHGLQSGMLLRLLCLLPVALLFWHAPVILHRLPNTSVAKALFASGLASLRNIKPFVIYLVSWVLADLILSLLIGVLLSLFGAGGGLTVFILVPVMLLFAGAFYTSLHASVHGCLLFDDIPVETTV</sequence>
<protein>
    <submittedName>
        <fullName evidence="2">Uncharacterized protein</fullName>
    </submittedName>
</protein>
<feature type="transmembrane region" description="Helical" evidence="1">
    <location>
        <begin position="79"/>
        <end position="100"/>
    </location>
</feature>
<keyword evidence="1" id="KW-0472">Membrane</keyword>
<gene>
    <name evidence="2" type="ORF">LepocDRAFT_00004790</name>
</gene>
<feature type="transmembrane region" description="Helical" evidence="1">
    <location>
        <begin position="36"/>
        <end position="58"/>
    </location>
</feature>
<feature type="transmembrane region" description="Helical" evidence="1">
    <location>
        <begin position="7"/>
        <end position="30"/>
    </location>
</feature>
<dbReference type="InterPro" id="IPR047798">
    <property type="entry name" value="BPSS1780-like"/>
</dbReference>
<evidence type="ECO:0000256" key="1">
    <source>
        <dbReference type="SAM" id="Phobius"/>
    </source>
</evidence>
<keyword evidence="3" id="KW-1185">Reference proteome</keyword>
<accession>I4Z696</accession>
<keyword evidence="1" id="KW-1133">Transmembrane helix</keyword>
<proteinExistence type="predicted"/>
<name>I4Z696_9BURK</name>
<dbReference type="NCBIfam" id="NF041043">
    <property type="entry name" value="BPSS1780_fam"/>
    <property type="match status" value="1"/>
</dbReference>
<evidence type="ECO:0000313" key="3">
    <source>
        <dbReference type="Proteomes" id="UP000053899"/>
    </source>
</evidence>
<dbReference type="EMBL" id="JH660669">
    <property type="protein sequence ID" value="EIM31738.1"/>
    <property type="molecule type" value="Genomic_DNA"/>
</dbReference>
<feature type="transmembrane region" description="Helical" evidence="1">
    <location>
        <begin position="181"/>
        <end position="206"/>
    </location>
</feature>
<keyword evidence="1" id="KW-0812">Transmembrane</keyword>
<feature type="transmembrane region" description="Helical" evidence="1">
    <location>
        <begin position="134"/>
        <end position="155"/>
    </location>
</feature>
<dbReference type="HOGENOM" id="CLU_072075_2_0_4"/>
<reference evidence="2 3" key="1">
    <citation type="submission" date="2012-04" db="EMBL/GenBank/DDBJ databases">
        <title>Improved High-Quality Draft sequence of Leptothrix ochracea L12.</title>
        <authorList>
            <consortium name="US DOE Joint Genome Institute"/>
            <person name="Lucas S."/>
            <person name="Han J."/>
            <person name="Lapidus A."/>
            <person name="Cheng J.-F."/>
            <person name="Goodwin L."/>
            <person name="Pitluck S."/>
            <person name="Peters L."/>
            <person name="Zeytun A."/>
            <person name="Detter J.C."/>
            <person name="Han C."/>
            <person name="Tapia R."/>
            <person name="Land M."/>
            <person name="Hauser L."/>
            <person name="Kyrpides N."/>
            <person name="Ivanova N."/>
            <person name="Pagani I."/>
            <person name="Stepanauskas R."/>
            <person name="Masland D."/>
            <person name="Poulton N."/>
            <person name="Emerson D."/>
            <person name="Fleming E."/>
            <person name="Woyke T."/>
        </authorList>
    </citation>
    <scope>NUCLEOTIDE SEQUENCE [LARGE SCALE GENOMIC DNA]</scope>
    <source>
        <strain evidence="2 3">L12</strain>
    </source>
</reference>
<organism evidence="2 3">
    <name type="scientific">Leptothrix ochracea L12</name>
    <dbReference type="NCBI Taxonomy" id="735332"/>
    <lineage>
        <taxon>Bacteria</taxon>
        <taxon>Pseudomonadati</taxon>
        <taxon>Pseudomonadota</taxon>
        <taxon>Betaproteobacteria</taxon>
        <taxon>Burkholderiales</taxon>
        <taxon>Sphaerotilaceae</taxon>
        <taxon>Leptothrix</taxon>
    </lineage>
</organism>
<evidence type="ECO:0000313" key="2">
    <source>
        <dbReference type="EMBL" id="EIM31738.1"/>
    </source>
</evidence>
<dbReference type="AlphaFoldDB" id="I4Z696"/>